<keyword evidence="1" id="KW-0732">Signal</keyword>
<organism evidence="2 3">
    <name type="scientific">Larkinella bovis</name>
    <dbReference type="NCBI Taxonomy" id="683041"/>
    <lineage>
        <taxon>Bacteria</taxon>
        <taxon>Pseudomonadati</taxon>
        <taxon>Bacteroidota</taxon>
        <taxon>Cytophagia</taxon>
        <taxon>Cytophagales</taxon>
        <taxon>Spirosomataceae</taxon>
        <taxon>Larkinella</taxon>
    </lineage>
</organism>
<keyword evidence="3" id="KW-1185">Reference proteome</keyword>
<feature type="signal peptide" evidence="1">
    <location>
        <begin position="1"/>
        <end position="20"/>
    </location>
</feature>
<gene>
    <name evidence="2" type="ORF">ACFPMF_01155</name>
</gene>
<evidence type="ECO:0000313" key="2">
    <source>
        <dbReference type="EMBL" id="MFC5407897.1"/>
    </source>
</evidence>
<accession>A0ABW0I5W9</accession>
<dbReference type="PROSITE" id="PS51257">
    <property type="entry name" value="PROKAR_LIPOPROTEIN"/>
    <property type="match status" value="1"/>
</dbReference>
<proteinExistence type="predicted"/>
<sequence>MLFRLFFLFVLLNLGTGSCISPYQPTTQSIGPALVVEGMITDQPGPYVIKLTQTSDYSYKALNLLVTGAIVTISDDRGNQETLKEVPETGQYQTSRMQGVVGRRYQVSIRTSTGKQYESDLELLKAAVPVQKLYYQFRADPYGLKTEETNGWDVYVDTKDAPGPGDYYRWVWTHYNPISVCNTYRPSRSDTIYSQTCCSPCWDIVRCANCLTVRSDAAINGQTISGQFITRVPYSSTARYYLEVEQQAISLGAYRFFDSVHKLTSGTGGLFDAAPAAVRGNIRCTSHPDELVFGYFGAAGVSVQAISIDRSGLAVPPTLPPAPIFKYNPPDACFPCANGLIRTTQQPRWW</sequence>
<comment type="caution">
    <text evidence="2">The sequence shown here is derived from an EMBL/GenBank/DDBJ whole genome shotgun (WGS) entry which is preliminary data.</text>
</comment>
<name>A0ABW0I5W9_9BACT</name>
<reference evidence="3" key="1">
    <citation type="journal article" date="2019" name="Int. J. Syst. Evol. Microbiol.">
        <title>The Global Catalogue of Microorganisms (GCM) 10K type strain sequencing project: providing services to taxonomists for standard genome sequencing and annotation.</title>
        <authorList>
            <consortium name="The Broad Institute Genomics Platform"/>
            <consortium name="The Broad Institute Genome Sequencing Center for Infectious Disease"/>
            <person name="Wu L."/>
            <person name="Ma J."/>
        </authorList>
    </citation>
    <scope>NUCLEOTIDE SEQUENCE [LARGE SCALE GENOMIC DNA]</scope>
    <source>
        <strain evidence="3">CCUG 55250</strain>
    </source>
</reference>
<protein>
    <submittedName>
        <fullName evidence="2">DUF4249 domain-containing protein</fullName>
    </submittedName>
</protein>
<dbReference type="EMBL" id="JBHSMA010000001">
    <property type="protein sequence ID" value="MFC5407897.1"/>
    <property type="molecule type" value="Genomic_DNA"/>
</dbReference>
<dbReference type="Pfam" id="PF14054">
    <property type="entry name" value="DUF4249"/>
    <property type="match status" value="1"/>
</dbReference>
<dbReference type="RefSeq" id="WP_379840590.1">
    <property type="nucleotide sequence ID" value="NZ_JBHSMA010000001.1"/>
</dbReference>
<evidence type="ECO:0000256" key="1">
    <source>
        <dbReference type="SAM" id="SignalP"/>
    </source>
</evidence>
<feature type="chain" id="PRO_5045142100" evidence="1">
    <location>
        <begin position="21"/>
        <end position="350"/>
    </location>
</feature>
<dbReference type="InterPro" id="IPR025345">
    <property type="entry name" value="DUF4249"/>
</dbReference>
<evidence type="ECO:0000313" key="3">
    <source>
        <dbReference type="Proteomes" id="UP001596106"/>
    </source>
</evidence>
<dbReference type="Proteomes" id="UP001596106">
    <property type="component" value="Unassembled WGS sequence"/>
</dbReference>